<dbReference type="OrthoDB" id="416217at2759"/>
<dbReference type="InterPro" id="IPR001138">
    <property type="entry name" value="Zn2Cys6_DnaBD"/>
</dbReference>
<dbReference type="EMBL" id="KV878209">
    <property type="protein sequence ID" value="OJJ41935.1"/>
    <property type="molecule type" value="Genomic_DNA"/>
</dbReference>
<dbReference type="CDD" id="cd00067">
    <property type="entry name" value="GAL4"/>
    <property type="match status" value="1"/>
</dbReference>
<dbReference type="SUPFAM" id="SSF57701">
    <property type="entry name" value="Zn2/Cys6 DNA-binding domain"/>
    <property type="match status" value="1"/>
</dbReference>
<reference evidence="7" key="1">
    <citation type="journal article" date="2017" name="Genome Biol.">
        <title>Comparative genomics reveals high biological diversity and specific adaptations in the industrially and medically important fungal genus Aspergillus.</title>
        <authorList>
            <person name="de Vries R.P."/>
            <person name="Riley R."/>
            <person name="Wiebenga A."/>
            <person name="Aguilar-Osorio G."/>
            <person name="Amillis S."/>
            <person name="Uchima C.A."/>
            <person name="Anderluh G."/>
            <person name="Asadollahi M."/>
            <person name="Askin M."/>
            <person name="Barry K."/>
            <person name="Battaglia E."/>
            <person name="Bayram O."/>
            <person name="Benocci T."/>
            <person name="Braus-Stromeyer S.A."/>
            <person name="Caldana C."/>
            <person name="Canovas D."/>
            <person name="Cerqueira G.C."/>
            <person name="Chen F."/>
            <person name="Chen W."/>
            <person name="Choi C."/>
            <person name="Clum A."/>
            <person name="Dos Santos R.A."/>
            <person name="Damasio A.R."/>
            <person name="Diallinas G."/>
            <person name="Emri T."/>
            <person name="Fekete E."/>
            <person name="Flipphi M."/>
            <person name="Freyberg S."/>
            <person name="Gallo A."/>
            <person name="Gournas C."/>
            <person name="Habgood R."/>
            <person name="Hainaut M."/>
            <person name="Harispe M.L."/>
            <person name="Henrissat B."/>
            <person name="Hilden K.S."/>
            <person name="Hope R."/>
            <person name="Hossain A."/>
            <person name="Karabika E."/>
            <person name="Karaffa L."/>
            <person name="Karanyi Z."/>
            <person name="Krasevec N."/>
            <person name="Kuo A."/>
            <person name="Kusch H."/>
            <person name="LaButti K."/>
            <person name="Lagendijk E.L."/>
            <person name="Lapidus A."/>
            <person name="Levasseur A."/>
            <person name="Lindquist E."/>
            <person name="Lipzen A."/>
            <person name="Logrieco A.F."/>
            <person name="MacCabe A."/>
            <person name="Maekelae M.R."/>
            <person name="Malavazi I."/>
            <person name="Melin P."/>
            <person name="Meyer V."/>
            <person name="Mielnichuk N."/>
            <person name="Miskei M."/>
            <person name="Molnar A.P."/>
            <person name="Mule G."/>
            <person name="Ngan C.Y."/>
            <person name="Orejas M."/>
            <person name="Orosz E."/>
            <person name="Ouedraogo J.P."/>
            <person name="Overkamp K.M."/>
            <person name="Park H.-S."/>
            <person name="Perrone G."/>
            <person name="Piumi F."/>
            <person name="Punt P.J."/>
            <person name="Ram A.F."/>
            <person name="Ramon A."/>
            <person name="Rauscher S."/>
            <person name="Record E."/>
            <person name="Riano-Pachon D.M."/>
            <person name="Robert V."/>
            <person name="Roehrig J."/>
            <person name="Ruller R."/>
            <person name="Salamov A."/>
            <person name="Salih N.S."/>
            <person name="Samson R.A."/>
            <person name="Sandor E."/>
            <person name="Sanguinetti M."/>
            <person name="Schuetze T."/>
            <person name="Sepcic K."/>
            <person name="Shelest E."/>
            <person name="Sherlock G."/>
            <person name="Sophianopoulou V."/>
            <person name="Squina F.M."/>
            <person name="Sun H."/>
            <person name="Susca A."/>
            <person name="Todd R.B."/>
            <person name="Tsang A."/>
            <person name="Unkles S.E."/>
            <person name="van de Wiele N."/>
            <person name="van Rossen-Uffink D."/>
            <person name="Oliveira J.V."/>
            <person name="Vesth T.C."/>
            <person name="Visser J."/>
            <person name="Yu J.-H."/>
            <person name="Zhou M."/>
            <person name="Andersen M.R."/>
            <person name="Archer D.B."/>
            <person name="Baker S.E."/>
            <person name="Benoit I."/>
            <person name="Brakhage A.A."/>
            <person name="Braus G.H."/>
            <person name="Fischer R."/>
            <person name="Frisvad J.C."/>
            <person name="Goldman G.H."/>
            <person name="Houbraken J."/>
            <person name="Oakley B."/>
            <person name="Pocsi I."/>
            <person name="Scazzocchio C."/>
            <person name="Seiboth B."/>
            <person name="vanKuyk P.A."/>
            <person name="Wortman J."/>
            <person name="Dyer P.S."/>
            <person name="Grigoriev I.V."/>
        </authorList>
    </citation>
    <scope>NUCLEOTIDE SEQUENCE [LARGE SCALE GENOMIC DNA]</scope>
    <source>
        <strain evidence="7">DTO 134E9</strain>
    </source>
</reference>
<dbReference type="GO" id="GO:0008270">
    <property type="term" value="F:zinc ion binding"/>
    <property type="evidence" value="ECO:0007669"/>
    <property type="project" value="InterPro"/>
</dbReference>
<sequence>MYHRFSLDKPKPTIKRRSHWKSRRGCLSCKHARVKCDEVHPVCSRCCRQQTDCVYQINQISQTQISTLQSVDIDSAGTPTPHLMQNFAHCIDVSFASPIGKSIFAQFVLPHSASYPFLIHSLLAFSARHLHHLQPSRSHQMASLVHAQKAARLVNEQLDDVGPHKISHLYAACLVINMTSFADDSPSWIFQSDPAAFTWFMMQQGLFHLSSILQQHLPHSFWQIKHDALISSQSSNTLSVSSHLSSHPLFIDSLSSSLSPQMQDLFETHSDSPYYVPLQLLVHFHRNPSTDSLLSFGPRIPPSFRLRLLQKDPRALLLFHLWLQLLGRSSCWWIAGRVSRESAALILQLSHIPDLRIWKMVRCEIGDCHDVFA</sequence>
<evidence type="ECO:0000259" key="5">
    <source>
        <dbReference type="PROSITE" id="PS50048"/>
    </source>
</evidence>
<dbReference type="InterPro" id="IPR036864">
    <property type="entry name" value="Zn2-C6_fun-type_DNA-bd_sf"/>
</dbReference>
<dbReference type="STRING" id="1073089.A0A1L9S433"/>
<dbReference type="InterPro" id="IPR021858">
    <property type="entry name" value="Fun_TF"/>
</dbReference>
<keyword evidence="4" id="KW-0539">Nucleus</keyword>
<dbReference type="PANTHER" id="PTHR47784:SF9">
    <property type="entry name" value="ZN(II)2CYS6 TRANSCRIPTION FACTOR (EUROFUNG)"/>
    <property type="match status" value="1"/>
</dbReference>
<dbReference type="GO" id="GO:0003677">
    <property type="term" value="F:DNA binding"/>
    <property type="evidence" value="ECO:0007669"/>
    <property type="project" value="UniProtKB-KW"/>
</dbReference>
<keyword evidence="7" id="KW-1185">Reference proteome</keyword>
<dbReference type="Gene3D" id="4.10.240.10">
    <property type="entry name" value="Zn(2)-C6 fungal-type DNA-binding domain"/>
    <property type="match status" value="1"/>
</dbReference>
<gene>
    <name evidence="6" type="ORF">ASPWEDRAFT_102227</name>
</gene>
<keyword evidence="1" id="KW-0805">Transcription regulation</keyword>
<keyword evidence="3" id="KW-0804">Transcription</keyword>
<dbReference type="GO" id="GO:0001228">
    <property type="term" value="F:DNA-binding transcription activator activity, RNA polymerase II-specific"/>
    <property type="evidence" value="ECO:0007669"/>
    <property type="project" value="TreeGrafter"/>
</dbReference>
<protein>
    <recommendedName>
        <fullName evidence="5">Zn(2)-C6 fungal-type domain-containing protein</fullName>
    </recommendedName>
</protein>
<keyword evidence="2" id="KW-0238">DNA-binding</keyword>
<evidence type="ECO:0000256" key="2">
    <source>
        <dbReference type="ARBA" id="ARBA00023125"/>
    </source>
</evidence>
<dbReference type="RefSeq" id="XP_040695611.1">
    <property type="nucleotide sequence ID" value="XM_040827457.1"/>
</dbReference>
<dbReference type="VEuPathDB" id="FungiDB:ASPWEDRAFT_102227"/>
<dbReference type="Pfam" id="PF11951">
    <property type="entry name" value="Fungal_trans_2"/>
    <property type="match status" value="1"/>
</dbReference>
<evidence type="ECO:0000256" key="1">
    <source>
        <dbReference type="ARBA" id="ARBA00023015"/>
    </source>
</evidence>
<dbReference type="SMART" id="SM00066">
    <property type="entry name" value="GAL4"/>
    <property type="match status" value="1"/>
</dbReference>
<evidence type="ECO:0000313" key="6">
    <source>
        <dbReference type="EMBL" id="OJJ41935.1"/>
    </source>
</evidence>
<dbReference type="PROSITE" id="PS50048">
    <property type="entry name" value="ZN2_CY6_FUNGAL_2"/>
    <property type="match status" value="1"/>
</dbReference>
<proteinExistence type="predicted"/>
<dbReference type="Pfam" id="PF00172">
    <property type="entry name" value="Zn_clus"/>
    <property type="match status" value="1"/>
</dbReference>
<feature type="domain" description="Zn(2)-C6 fungal-type" evidence="5">
    <location>
        <begin position="25"/>
        <end position="55"/>
    </location>
</feature>
<evidence type="ECO:0000313" key="7">
    <source>
        <dbReference type="Proteomes" id="UP000184383"/>
    </source>
</evidence>
<evidence type="ECO:0000256" key="3">
    <source>
        <dbReference type="ARBA" id="ARBA00023163"/>
    </source>
</evidence>
<dbReference type="GeneID" id="63743305"/>
<dbReference type="PROSITE" id="PS00463">
    <property type="entry name" value="ZN2_CY6_FUNGAL_1"/>
    <property type="match status" value="1"/>
</dbReference>
<accession>A0A1L9S433</accession>
<dbReference type="Proteomes" id="UP000184383">
    <property type="component" value="Unassembled WGS sequence"/>
</dbReference>
<dbReference type="AlphaFoldDB" id="A0A1L9S433"/>
<organism evidence="6 7">
    <name type="scientific">Aspergillus wentii DTO 134E9</name>
    <dbReference type="NCBI Taxonomy" id="1073089"/>
    <lineage>
        <taxon>Eukaryota</taxon>
        <taxon>Fungi</taxon>
        <taxon>Dikarya</taxon>
        <taxon>Ascomycota</taxon>
        <taxon>Pezizomycotina</taxon>
        <taxon>Eurotiomycetes</taxon>
        <taxon>Eurotiomycetidae</taxon>
        <taxon>Eurotiales</taxon>
        <taxon>Aspergillaceae</taxon>
        <taxon>Aspergillus</taxon>
        <taxon>Aspergillus subgen. Cremei</taxon>
    </lineage>
</organism>
<dbReference type="PANTHER" id="PTHR47784">
    <property type="entry name" value="STEROL UPTAKE CONTROL PROTEIN 2"/>
    <property type="match status" value="1"/>
</dbReference>
<dbReference type="InterPro" id="IPR053157">
    <property type="entry name" value="Sterol_Uptake_Regulator"/>
</dbReference>
<name>A0A1L9S433_ASPWE</name>
<evidence type="ECO:0000256" key="4">
    <source>
        <dbReference type="ARBA" id="ARBA00023242"/>
    </source>
</evidence>